<reference evidence="1 2" key="3">
    <citation type="submission" date="2020-02" db="EMBL/GenBank/DDBJ databases">
        <title>Flavobacterium profundi sp. nov., isolated from a deep-sea seamount.</title>
        <authorList>
            <person name="Zhang D.-C."/>
        </authorList>
    </citation>
    <scope>NUCLEOTIDE SEQUENCE [LARGE SCALE GENOMIC DNA]</scope>
    <source>
        <strain evidence="1 2">EC11</strain>
    </source>
</reference>
<keyword evidence="2" id="KW-1185">Reference proteome</keyword>
<reference evidence="1 2" key="2">
    <citation type="submission" date="2019-05" db="EMBL/GenBank/DDBJ databases">
        <authorList>
            <person name="Lianzixin W."/>
        </authorList>
    </citation>
    <scope>NUCLEOTIDE SEQUENCE [LARGE SCALE GENOMIC DNA]</scope>
    <source>
        <strain evidence="1 2">EC11</strain>
    </source>
</reference>
<comment type="caution">
    <text evidence="1">The sequence shown here is derived from an EMBL/GenBank/DDBJ whole genome shotgun (WGS) entry which is preliminary data.</text>
</comment>
<dbReference type="InterPro" id="IPR019853">
    <property type="entry name" value="GldB-like"/>
</dbReference>
<name>A0ABX0ISE8_9FLAO</name>
<protein>
    <submittedName>
        <fullName evidence="1">Gliding motility lipoprotein GldB</fullName>
    </submittedName>
</protein>
<dbReference type="EMBL" id="VEVQ02000007">
    <property type="protein sequence ID" value="NHN26463.1"/>
    <property type="molecule type" value="Genomic_DNA"/>
</dbReference>
<sequence>MKKLLVFSVFVLLFSCKKEDKIEEKVAEIPVQFKVERFDKLFYESKPNDLEQIKAKYPFLFPEGNEDSVWTNKLKDPLLQELYKEVIKKYPTTEKIENDLEGFFQHVQYYYPKYKTPRVITLISEVDREAKAIYTDSIAFISLDCYLGKEHPFYADFSDYQRETFEENQILPDLVSSFCYGKIARPLDRSLLSLMVYHGKELYMKDKLIPSYSDAAKIGYTEQQLEWCKENEYQMWSYFIENNLLYETNTKNEFRFVNEAPFSKFYLEIDNESPGRVGQWLGWQIVRSYMEHNDVSVEQLLATDAKTIFEQSKYKPNK</sequence>
<keyword evidence="1" id="KW-0449">Lipoprotein</keyword>
<dbReference type="RefSeq" id="WP_140962787.1">
    <property type="nucleotide sequence ID" value="NZ_VEVQ02000007.1"/>
</dbReference>
<proteinExistence type="predicted"/>
<gene>
    <name evidence="1" type="primary">gldB</name>
    <name evidence="1" type="ORF">FIA58_012320</name>
</gene>
<evidence type="ECO:0000313" key="1">
    <source>
        <dbReference type="EMBL" id="NHN26463.1"/>
    </source>
</evidence>
<dbReference type="Proteomes" id="UP000817854">
    <property type="component" value="Unassembled WGS sequence"/>
</dbReference>
<dbReference type="PROSITE" id="PS51257">
    <property type="entry name" value="PROKAR_LIPOPROTEIN"/>
    <property type="match status" value="1"/>
</dbReference>
<dbReference type="NCBIfam" id="TIGR03514">
    <property type="entry name" value="GldB_lipo"/>
    <property type="match status" value="1"/>
</dbReference>
<accession>A0ABX0ISE8</accession>
<reference evidence="2" key="1">
    <citation type="submission" date="2019-05" db="EMBL/GenBank/DDBJ databases">
        <title>Flavobacterium profundi sp. nov., isolated from a deep-sea seamount.</title>
        <authorList>
            <person name="Zhang D.-C."/>
        </authorList>
    </citation>
    <scope>NUCLEOTIDE SEQUENCE [LARGE SCALE GENOMIC DNA]</scope>
    <source>
        <strain evidence="2">EC11</strain>
    </source>
</reference>
<dbReference type="Pfam" id="PF25594">
    <property type="entry name" value="GldB_lipo"/>
    <property type="match status" value="1"/>
</dbReference>
<evidence type="ECO:0000313" key="2">
    <source>
        <dbReference type="Proteomes" id="UP000817854"/>
    </source>
</evidence>
<organism evidence="1 2">
    <name type="scientific">Flavobacterium jejuense</name>
    <dbReference type="NCBI Taxonomy" id="1544455"/>
    <lineage>
        <taxon>Bacteria</taxon>
        <taxon>Pseudomonadati</taxon>
        <taxon>Bacteroidota</taxon>
        <taxon>Flavobacteriia</taxon>
        <taxon>Flavobacteriales</taxon>
        <taxon>Flavobacteriaceae</taxon>
        <taxon>Flavobacterium</taxon>
    </lineage>
</organism>